<gene>
    <name evidence="1" type="ORF">vir215_00043</name>
</gene>
<dbReference type="EMBL" id="BK063676">
    <property type="protein sequence ID" value="DBA35345.1"/>
    <property type="molecule type" value="Genomic_DNA"/>
</dbReference>
<dbReference type="GeneID" id="98835804"/>
<evidence type="ECO:0000313" key="1">
    <source>
        <dbReference type="EMBL" id="DBA35345.1"/>
    </source>
</evidence>
<name>A0AA86XJY4_9CAUD</name>
<sequence length="138" mass="15540">MDTDTLRRLSRLRTRRTLTDKSDEYLTMLLEDSRDYFLSVTHRSADPGARADSIITRIAVMWSNMEGGEGAKHVKDGEVEREYPEATMPADIEREIKAWKLVVGVDAVSGNRFPPHAAVSQGRVHGLRGRRCRAILCA</sequence>
<accession>A0AA86XJY4</accession>
<proteinExistence type="predicted"/>
<keyword evidence="2" id="KW-1185">Reference proteome</keyword>
<organism evidence="1 2">
    <name type="scientific">Caudoviricetes sp. vir215</name>
    <dbReference type="NCBI Taxonomy" id="3068354"/>
    <lineage>
        <taxon>Viruses</taxon>
        <taxon>Duplodnaviria</taxon>
        <taxon>Heunggongvirae</taxon>
        <taxon>Uroviricota</taxon>
        <taxon>Caudoviricetes</taxon>
    </lineage>
</organism>
<evidence type="ECO:0000313" key="2">
    <source>
        <dbReference type="Proteomes" id="UP001302265"/>
    </source>
</evidence>
<dbReference type="Proteomes" id="UP001302265">
    <property type="component" value="Segment"/>
</dbReference>
<reference evidence="1 2" key="1">
    <citation type="journal article" date="2023" name="Nat. Microbiol.">
        <title>A compendium of viruses from methanogenic archaea reveals their diversity and adaptations to the gut environment.</title>
        <authorList>
            <person name="Medvedeva S."/>
            <person name="Borrel G."/>
            <person name="Krupovic M."/>
            <person name="Gribaldo S."/>
        </authorList>
    </citation>
    <scope>NUCLEOTIDE SEQUENCE [LARGE SCALE GENOMIC DNA]</scope>
</reference>
<dbReference type="RefSeq" id="YP_011108898.1">
    <property type="nucleotide sequence ID" value="NC_092586.1"/>
</dbReference>
<protein>
    <submittedName>
        <fullName evidence="1">Uncharacterized protein</fullName>
    </submittedName>
</protein>